<comment type="caution">
    <text evidence="2">The sequence shown here is derived from an EMBL/GenBank/DDBJ whole genome shotgun (WGS) entry which is preliminary data.</text>
</comment>
<name>G2E7T2_9GAMM</name>
<organism evidence="2 3">
    <name type="scientific">Thiorhodococcus drewsii AZ1</name>
    <dbReference type="NCBI Taxonomy" id="765913"/>
    <lineage>
        <taxon>Bacteria</taxon>
        <taxon>Pseudomonadati</taxon>
        <taxon>Pseudomonadota</taxon>
        <taxon>Gammaproteobacteria</taxon>
        <taxon>Chromatiales</taxon>
        <taxon>Chromatiaceae</taxon>
        <taxon>Thiorhodococcus</taxon>
    </lineage>
</organism>
<dbReference type="EMBL" id="AFWT01000056">
    <property type="protein sequence ID" value="EGV27843.1"/>
    <property type="molecule type" value="Genomic_DNA"/>
</dbReference>
<sequence length="107" mass="11486">MSNVIRIEPGPQGTVLHFEGDLTIFQVGEYLPQLLALEADEESLVADLSATTEVDGAGIQLLIALRKQLETAGGRLTLHAPSPAVTDALVTCDLCDYFHMECTSEPC</sequence>
<dbReference type="CDD" id="cd07043">
    <property type="entry name" value="STAS_anti-anti-sigma_factors"/>
    <property type="match status" value="1"/>
</dbReference>
<dbReference type="Gene3D" id="3.30.750.24">
    <property type="entry name" value="STAS domain"/>
    <property type="match status" value="1"/>
</dbReference>
<evidence type="ECO:0000313" key="3">
    <source>
        <dbReference type="Proteomes" id="UP000004200"/>
    </source>
</evidence>
<dbReference type="OrthoDB" id="6198515at2"/>
<dbReference type="InterPro" id="IPR052746">
    <property type="entry name" value="MlaB_ABC_Transporter"/>
</dbReference>
<proteinExistence type="predicted"/>
<accession>G2E7T2</accession>
<dbReference type="InterPro" id="IPR036513">
    <property type="entry name" value="STAS_dom_sf"/>
</dbReference>
<dbReference type="InterPro" id="IPR002645">
    <property type="entry name" value="STAS_dom"/>
</dbReference>
<reference evidence="2 3" key="1">
    <citation type="submission" date="2011-06" db="EMBL/GenBank/DDBJ databases">
        <title>The draft genome of Thiorhodococcus drewsii AZ1.</title>
        <authorList>
            <consortium name="US DOE Joint Genome Institute (JGI-PGF)"/>
            <person name="Lucas S."/>
            <person name="Han J."/>
            <person name="Lapidus A."/>
            <person name="Cheng J.-F."/>
            <person name="Goodwin L."/>
            <person name="Pitluck S."/>
            <person name="Peters L."/>
            <person name="Land M.L."/>
            <person name="Hauser L."/>
            <person name="Vogl K."/>
            <person name="Liu Z."/>
            <person name="Imhoff J."/>
            <person name="Thiel V."/>
            <person name="Frigaard N.-U."/>
            <person name="Bryant D.A."/>
            <person name="Woyke T.J."/>
        </authorList>
    </citation>
    <scope>NUCLEOTIDE SEQUENCE [LARGE SCALE GENOMIC DNA]</scope>
    <source>
        <strain evidence="2 3">AZ1</strain>
    </source>
</reference>
<dbReference type="AlphaFoldDB" id="G2E7T2"/>
<dbReference type="RefSeq" id="WP_007043058.1">
    <property type="nucleotide sequence ID" value="NZ_AFWT01000056.1"/>
</dbReference>
<dbReference type="STRING" id="765913.ThidrDRAFT_4345"/>
<keyword evidence="3" id="KW-1185">Reference proteome</keyword>
<dbReference type="eggNOG" id="COG1366">
    <property type="taxonomic scope" value="Bacteria"/>
</dbReference>
<dbReference type="PROSITE" id="PS50801">
    <property type="entry name" value="STAS"/>
    <property type="match status" value="1"/>
</dbReference>
<evidence type="ECO:0000313" key="2">
    <source>
        <dbReference type="EMBL" id="EGV27843.1"/>
    </source>
</evidence>
<dbReference type="PANTHER" id="PTHR35849:SF2">
    <property type="entry name" value="BLR2341 PROTEIN"/>
    <property type="match status" value="1"/>
</dbReference>
<dbReference type="PANTHER" id="PTHR35849">
    <property type="entry name" value="BLR2341 PROTEIN"/>
    <property type="match status" value="1"/>
</dbReference>
<protein>
    <submittedName>
        <fullName evidence="2">Sulfate transporter/antisigma-factor antagonist STAS</fullName>
    </submittedName>
</protein>
<dbReference type="InterPro" id="IPR058548">
    <property type="entry name" value="MlaB-like_STAS"/>
</dbReference>
<dbReference type="Pfam" id="PF13466">
    <property type="entry name" value="STAS_2"/>
    <property type="match status" value="1"/>
</dbReference>
<gene>
    <name evidence="2" type="ORF">ThidrDRAFT_4345</name>
</gene>
<dbReference type="SUPFAM" id="SSF52091">
    <property type="entry name" value="SpoIIaa-like"/>
    <property type="match status" value="1"/>
</dbReference>
<dbReference type="Proteomes" id="UP000004200">
    <property type="component" value="Unassembled WGS sequence"/>
</dbReference>
<evidence type="ECO:0000259" key="1">
    <source>
        <dbReference type="PROSITE" id="PS50801"/>
    </source>
</evidence>
<feature type="domain" description="STAS" evidence="1">
    <location>
        <begin position="3"/>
        <end position="107"/>
    </location>
</feature>